<accession>A0A4Y8X2Y8</accession>
<protein>
    <submittedName>
        <fullName evidence="5">2,5-diketo-D-gluconate reductase A</fullName>
        <ecNumber evidence="5">1.1.1.346</ecNumber>
    </submittedName>
</protein>
<dbReference type="FunFam" id="3.20.20.100:FF:000002">
    <property type="entry name" value="2,5-diketo-D-gluconic acid reductase A"/>
    <property type="match status" value="1"/>
</dbReference>
<dbReference type="EC" id="1.1.1.346" evidence="5"/>
<evidence type="ECO:0000256" key="1">
    <source>
        <dbReference type="ARBA" id="ARBA00007905"/>
    </source>
</evidence>
<comment type="caution">
    <text evidence="5">The sequence shown here is derived from an EMBL/GenBank/DDBJ whole genome shotgun (WGS) entry which is preliminary data.</text>
</comment>
<comment type="similarity">
    <text evidence="1">Belongs to the aldo/keto reductase family.</text>
</comment>
<gene>
    <name evidence="5" type="ORF">BJ976_001541</name>
</gene>
<organism evidence="5 6">
    <name type="scientific">Micrococcus flavus</name>
    <dbReference type="NCBI Taxonomy" id="384602"/>
    <lineage>
        <taxon>Bacteria</taxon>
        <taxon>Bacillati</taxon>
        <taxon>Actinomycetota</taxon>
        <taxon>Actinomycetes</taxon>
        <taxon>Micrococcales</taxon>
        <taxon>Micrococcaceae</taxon>
        <taxon>Micrococcus</taxon>
    </lineage>
</organism>
<dbReference type="Proteomes" id="UP000560081">
    <property type="component" value="Unassembled WGS sequence"/>
</dbReference>
<dbReference type="GO" id="GO:0016616">
    <property type="term" value="F:oxidoreductase activity, acting on the CH-OH group of donors, NAD or NADP as acceptor"/>
    <property type="evidence" value="ECO:0007669"/>
    <property type="project" value="UniProtKB-ARBA"/>
</dbReference>
<dbReference type="RefSeq" id="WP_135029183.1">
    <property type="nucleotide sequence ID" value="NZ_BMLA01000002.1"/>
</dbReference>
<dbReference type="PROSITE" id="PS00798">
    <property type="entry name" value="ALDOKETO_REDUCTASE_1"/>
    <property type="match status" value="1"/>
</dbReference>
<dbReference type="EMBL" id="JACHMC010000001">
    <property type="protein sequence ID" value="MBB4883190.1"/>
    <property type="molecule type" value="Genomic_DNA"/>
</dbReference>
<dbReference type="PIRSF" id="PIRSF000097">
    <property type="entry name" value="AKR"/>
    <property type="match status" value="1"/>
</dbReference>
<keyword evidence="6" id="KW-1185">Reference proteome</keyword>
<dbReference type="InterPro" id="IPR023210">
    <property type="entry name" value="NADP_OxRdtase_dom"/>
</dbReference>
<dbReference type="InterPro" id="IPR020471">
    <property type="entry name" value="AKR"/>
</dbReference>
<proteinExistence type="inferred from homology"/>
<keyword evidence="2" id="KW-0521">NADP</keyword>
<evidence type="ECO:0000256" key="3">
    <source>
        <dbReference type="ARBA" id="ARBA00023002"/>
    </source>
</evidence>
<dbReference type="PANTHER" id="PTHR43827:SF3">
    <property type="entry name" value="NADP-DEPENDENT OXIDOREDUCTASE DOMAIN-CONTAINING PROTEIN"/>
    <property type="match status" value="1"/>
</dbReference>
<dbReference type="PRINTS" id="PR00069">
    <property type="entry name" value="ALDKETRDTASE"/>
</dbReference>
<dbReference type="SUPFAM" id="SSF51430">
    <property type="entry name" value="NAD(P)-linked oxidoreductase"/>
    <property type="match status" value="1"/>
</dbReference>
<dbReference type="InterPro" id="IPR036812">
    <property type="entry name" value="NAD(P)_OxRdtase_dom_sf"/>
</dbReference>
<evidence type="ECO:0000256" key="2">
    <source>
        <dbReference type="ARBA" id="ARBA00022857"/>
    </source>
</evidence>
<keyword evidence="3 5" id="KW-0560">Oxidoreductase</keyword>
<sequence length="278" mass="30129">MTISVPQTPFQDGHAIPQLGYGVWQVEDEVAADVVGQAIRAGYRHIDTAAIYGNEEGVGRAIASAGVPREELFITTKVWNSDQGHDAALAALDTSLAKLGTDYVDLYLIHWAKPAQGLYVDTWKALIEAQEAGKVRSIGVSNFPAEQLEEIIDATGVTPVIHQVETHPYWQQRQLRAVEERHGIVHESWSPLGQGGEVLEDPVITAIAEAHGATPAQVVIAWHLAEGFVVIPKSVTADRIVSNLAAAELTLAEEELEQIRGLDREDGRIGPDPATITF</sequence>
<dbReference type="InterPro" id="IPR018170">
    <property type="entry name" value="Aldo/ket_reductase_CS"/>
</dbReference>
<dbReference type="OrthoDB" id="9804790at2"/>
<evidence type="ECO:0000259" key="4">
    <source>
        <dbReference type="Pfam" id="PF00248"/>
    </source>
</evidence>
<reference evidence="5 6" key="1">
    <citation type="submission" date="2020-08" db="EMBL/GenBank/DDBJ databases">
        <title>Sequencing the genomes of 1000 actinobacteria strains.</title>
        <authorList>
            <person name="Klenk H.-P."/>
        </authorList>
    </citation>
    <scope>NUCLEOTIDE SEQUENCE [LARGE SCALE GENOMIC DNA]</scope>
    <source>
        <strain evidence="5 6">DSM 19079</strain>
    </source>
</reference>
<dbReference type="Gene3D" id="3.20.20.100">
    <property type="entry name" value="NADP-dependent oxidoreductase domain"/>
    <property type="match status" value="1"/>
</dbReference>
<dbReference type="PROSITE" id="PS00062">
    <property type="entry name" value="ALDOKETO_REDUCTASE_2"/>
    <property type="match status" value="1"/>
</dbReference>
<dbReference type="Pfam" id="PF00248">
    <property type="entry name" value="Aldo_ket_red"/>
    <property type="match status" value="1"/>
</dbReference>
<evidence type="ECO:0000313" key="6">
    <source>
        <dbReference type="Proteomes" id="UP000560081"/>
    </source>
</evidence>
<dbReference type="PROSITE" id="PS00063">
    <property type="entry name" value="ALDOKETO_REDUCTASE_3"/>
    <property type="match status" value="1"/>
</dbReference>
<feature type="domain" description="NADP-dependent oxidoreductase" evidence="4">
    <location>
        <begin position="19"/>
        <end position="263"/>
    </location>
</feature>
<dbReference type="PANTHER" id="PTHR43827">
    <property type="entry name" value="2,5-DIKETO-D-GLUCONIC ACID REDUCTASE"/>
    <property type="match status" value="1"/>
</dbReference>
<dbReference type="AlphaFoldDB" id="A0A4Y8X2Y8"/>
<evidence type="ECO:0000313" key="5">
    <source>
        <dbReference type="EMBL" id="MBB4883190.1"/>
    </source>
</evidence>
<name>A0A4Y8X2Y8_9MICC</name>